<feature type="region of interest" description="Disordered" evidence="1">
    <location>
        <begin position="161"/>
        <end position="190"/>
    </location>
</feature>
<dbReference type="Proteomes" id="UP001243009">
    <property type="component" value="Unassembled WGS sequence"/>
</dbReference>
<accession>A0ABT9EDE5</accession>
<name>A0ABT9EDE5_9PROT</name>
<comment type="caution">
    <text evidence="2">The sequence shown here is derived from an EMBL/GenBank/DDBJ whole genome shotgun (WGS) entry which is preliminary data.</text>
</comment>
<reference evidence="2 3" key="1">
    <citation type="submission" date="2023-08" db="EMBL/GenBank/DDBJ databases">
        <title>The draft genome sequence of Paracraurococcus sp. LOR1-02.</title>
        <authorList>
            <person name="Kingkaew E."/>
            <person name="Tanasupawat S."/>
        </authorList>
    </citation>
    <scope>NUCLEOTIDE SEQUENCE [LARGE SCALE GENOMIC DNA]</scope>
    <source>
        <strain evidence="2 3">LOR1-02</strain>
    </source>
</reference>
<dbReference type="Pfam" id="PF07120">
    <property type="entry name" value="DUF1376"/>
    <property type="match status" value="1"/>
</dbReference>
<dbReference type="RefSeq" id="WP_305109064.1">
    <property type="nucleotide sequence ID" value="NZ_JAUTWS010000189.1"/>
</dbReference>
<dbReference type="EMBL" id="JAUTWS010000189">
    <property type="protein sequence ID" value="MDO9714226.1"/>
    <property type="molecule type" value="Genomic_DNA"/>
</dbReference>
<keyword evidence="3" id="KW-1185">Reference proteome</keyword>
<evidence type="ECO:0000313" key="2">
    <source>
        <dbReference type="EMBL" id="MDO9714226.1"/>
    </source>
</evidence>
<evidence type="ECO:0000256" key="1">
    <source>
        <dbReference type="SAM" id="MobiDB-lite"/>
    </source>
</evidence>
<evidence type="ECO:0000313" key="3">
    <source>
        <dbReference type="Proteomes" id="UP001243009"/>
    </source>
</evidence>
<organism evidence="2 3">
    <name type="scientific">Paracraurococcus lichenis</name>
    <dbReference type="NCBI Taxonomy" id="3064888"/>
    <lineage>
        <taxon>Bacteria</taxon>
        <taxon>Pseudomonadati</taxon>
        <taxon>Pseudomonadota</taxon>
        <taxon>Alphaproteobacteria</taxon>
        <taxon>Acetobacterales</taxon>
        <taxon>Roseomonadaceae</taxon>
        <taxon>Paracraurococcus</taxon>
    </lineage>
</organism>
<gene>
    <name evidence="2" type="ORF">Q7A36_38395</name>
</gene>
<sequence length="331" mass="36323">MSGKVDKWMPLHIGDYLADTPHLSTTEHGAYFLLLMAHWRLGHLPDDDVMLARIANLRLDHWQKIARAIRAFFISGPEPGTLIQQRLIAEKDHAREVASKRAGAAAERWTRSKEAASKGGKSSSTTRGEAPRESITKHLKTKIDGNAKALGLQLGCTTQIQNHRDSSSLREEGGKPPRKVAGIPPPRDTLGAKVVPLPANPVEEAKGRIRAFLKQHQPRITEGRTFELCNSLLRAHCDGAPAPTVAVCDRVEALLARWLELRMAGMMSEALEPYLRGVIVQQRQHGEPEAPRQVANGPRVSRFGFAPIRQSAPQAPRAGGPVIDGIGEEIR</sequence>
<dbReference type="InterPro" id="IPR010781">
    <property type="entry name" value="DUF1376"/>
</dbReference>
<protein>
    <submittedName>
        <fullName evidence="2">DUF1376 domain-containing protein</fullName>
    </submittedName>
</protein>
<feature type="region of interest" description="Disordered" evidence="1">
    <location>
        <begin position="98"/>
        <end position="134"/>
    </location>
</feature>
<feature type="compositionally biased region" description="Low complexity" evidence="1">
    <location>
        <begin position="117"/>
        <end position="128"/>
    </location>
</feature>
<proteinExistence type="predicted"/>
<feature type="compositionally biased region" description="Basic and acidic residues" evidence="1">
    <location>
        <begin position="162"/>
        <end position="175"/>
    </location>
</feature>